<evidence type="ECO:0008006" key="4">
    <source>
        <dbReference type="Google" id="ProtNLM"/>
    </source>
</evidence>
<dbReference type="AlphaFoldDB" id="A0A6A5YRH2"/>
<evidence type="ECO:0000313" key="2">
    <source>
        <dbReference type="EMBL" id="KAF2108751.1"/>
    </source>
</evidence>
<keyword evidence="1" id="KW-0732">Signal</keyword>
<dbReference type="Proteomes" id="UP000799770">
    <property type="component" value="Unassembled WGS sequence"/>
</dbReference>
<protein>
    <recommendedName>
        <fullName evidence="4">Secreted protein</fullName>
    </recommendedName>
</protein>
<reference evidence="2" key="1">
    <citation type="journal article" date="2020" name="Stud. Mycol.">
        <title>101 Dothideomycetes genomes: a test case for predicting lifestyles and emergence of pathogens.</title>
        <authorList>
            <person name="Haridas S."/>
            <person name="Albert R."/>
            <person name="Binder M."/>
            <person name="Bloem J."/>
            <person name="Labutti K."/>
            <person name="Salamov A."/>
            <person name="Andreopoulos B."/>
            <person name="Baker S."/>
            <person name="Barry K."/>
            <person name="Bills G."/>
            <person name="Bluhm B."/>
            <person name="Cannon C."/>
            <person name="Castanera R."/>
            <person name="Culley D."/>
            <person name="Daum C."/>
            <person name="Ezra D."/>
            <person name="Gonzalez J."/>
            <person name="Henrissat B."/>
            <person name="Kuo A."/>
            <person name="Liang C."/>
            <person name="Lipzen A."/>
            <person name="Lutzoni F."/>
            <person name="Magnuson J."/>
            <person name="Mondo S."/>
            <person name="Nolan M."/>
            <person name="Ohm R."/>
            <person name="Pangilinan J."/>
            <person name="Park H.-J."/>
            <person name="Ramirez L."/>
            <person name="Alfaro M."/>
            <person name="Sun H."/>
            <person name="Tritt A."/>
            <person name="Yoshinaga Y."/>
            <person name="Zwiers L.-H."/>
            <person name="Turgeon B."/>
            <person name="Goodwin S."/>
            <person name="Spatafora J."/>
            <person name="Crous P."/>
            <person name="Grigoriev I."/>
        </authorList>
    </citation>
    <scope>NUCLEOTIDE SEQUENCE</scope>
    <source>
        <strain evidence="2">CBS 627.86</strain>
    </source>
</reference>
<evidence type="ECO:0000256" key="1">
    <source>
        <dbReference type="SAM" id="SignalP"/>
    </source>
</evidence>
<name>A0A6A5YRH2_9PLEO</name>
<gene>
    <name evidence="2" type="ORF">BDV96DRAFT_259698</name>
</gene>
<feature type="chain" id="PRO_5025690600" description="Secreted protein" evidence="1">
    <location>
        <begin position="21"/>
        <end position="89"/>
    </location>
</feature>
<organism evidence="2 3">
    <name type="scientific">Lophiotrema nucula</name>
    <dbReference type="NCBI Taxonomy" id="690887"/>
    <lineage>
        <taxon>Eukaryota</taxon>
        <taxon>Fungi</taxon>
        <taxon>Dikarya</taxon>
        <taxon>Ascomycota</taxon>
        <taxon>Pezizomycotina</taxon>
        <taxon>Dothideomycetes</taxon>
        <taxon>Pleosporomycetidae</taxon>
        <taxon>Pleosporales</taxon>
        <taxon>Lophiotremataceae</taxon>
        <taxon>Lophiotrema</taxon>
    </lineage>
</organism>
<proteinExistence type="predicted"/>
<dbReference type="EMBL" id="ML977346">
    <property type="protein sequence ID" value="KAF2108751.1"/>
    <property type="molecule type" value="Genomic_DNA"/>
</dbReference>
<feature type="signal peptide" evidence="1">
    <location>
        <begin position="1"/>
        <end position="20"/>
    </location>
</feature>
<keyword evidence="3" id="KW-1185">Reference proteome</keyword>
<evidence type="ECO:0000313" key="3">
    <source>
        <dbReference type="Proteomes" id="UP000799770"/>
    </source>
</evidence>
<sequence>MHCAFISTFAFALLGTLAHARTVRPALTEGTSSCWFSAAECTGCDCHGSLEHATVLQPRNRTLSSLYLYHGALLKIHASHARLRAPWKD</sequence>
<accession>A0A6A5YRH2</accession>